<evidence type="ECO:0000313" key="2">
    <source>
        <dbReference type="EMBL" id="BAB97711.1"/>
    </source>
</evidence>
<dbReference type="GO" id="GO:0005975">
    <property type="term" value="P:carbohydrate metabolic process"/>
    <property type="evidence" value="ECO:0007669"/>
    <property type="project" value="InterPro"/>
</dbReference>
<dbReference type="EMBL" id="BA000036">
    <property type="protein sequence ID" value="BAB97711.1"/>
    <property type="molecule type" value="Genomic_DNA"/>
</dbReference>
<dbReference type="Proteomes" id="UP000000582">
    <property type="component" value="Chromosome"/>
</dbReference>
<organism evidence="2 3">
    <name type="scientific">Corynebacterium glutamicum (strain ATCC 13032 / DSM 20300 / JCM 1318 / BCRC 11384 / CCUG 27702 / LMG 3730 / NBRC 12168 / NCIMB 10025 / NRRL B-2784 / 534)</name>
    <dbReference type="NCBI Taxonomy" id="196627"/>
    <lineage>
        <taxon>Bacteria</taxon>
        <taxon>Bacillati</taxon>
        <taxon>Actinomycetota</taxon>
        <taxon>Actinomycetes</taxon>
        <taxon>Mycobacteriales</taxon>
        <taxon>Corynebacteriaceae</taxon>
        <taxon>Corynebacterium</taxon>
    </lineage>
</organism>
<dbReference type="AlphaFoldDB" id="Q8NTI9"/>
<keyword evidence="3" id="KW-1185">Reference proteome</keyword>
<dbReference type="KEGG" id="cgl:Cgl0318"/>
<accession>Q8NTI9</accession>
<dbReference type="BioCyc" id="CORYNE:G18NG-9875-MONOMER"/>
<protein>
    <submittedName>
        <fullName evidence="2">Hypothetical membrane protein</fullName>
    </submittedName>
</protein>
<evidence type="ECO:0000256" key="1">
    <source>
        <dbReference type="ARBA" id="ARBA00022801"/>
    </source>
</evidence>
<keyword evidence="1" id="KW-0378">Hydrolase</keyword>
<dbReference type="Gene3D" id="3.40.50.1700">
    <property type="entry name" value="Glycoside hydrolase family 3 C-terminal domain"/>
    <property type="match status" value="1"/>
</dbReference>
<dbReference type="OrthoDB" id="3187421at2"/>
<dbReference type="KEGG" id="cgb:cg0386"/>
<reference evidence="3" key="1">
    <citation type="journal article" date="2003" name="Appl. Microbiol. Biotechnol.">
        <title>The Corynebacterium glutamicum genome: features and impacts on biotechnological processes.</title>
        <authorList>
            <person name="Ikeda M."/>
            <person name="Nakagawa S."/>
        </authorList>
    </citation>
    <scope>NUCLEOTIDE SEQUENCE [LARGE SCALE GENOMIC DNA]</scope>
    <source>
        <strain evidence="3">ATCC 13032 / DSM 20300 / BCRC 11384 / JCM 1318 / LMG 3730 / NCIMB 10025</strain>
    </source>
</reference>
<gene>
    <name evidence="2" type="ordered locus">Cgl0318</name>
</gene>
<name>Q8NTI9_CORGL</name>
<accession>Q6M843</accession>
<dbReference type="SMR" id="Q8NTI9"/>
<dbReference type="eggNOG" id="COG1472">
    <property type="taxonomic scope" value="Bacteria"/>
</dbReference>
<dbReference type="GO" id="GO:0004553">
    <property type="term" value="F:hydrolase activity, hydrolyzing O-glycosyl compounds"/>
    <property type="evidence" value="ECO:0007669"/>
    <property type="project" value="InterPro"/>
</dbReference>
<dbReference type="HOGENOM" id="CLU_1882242_0_0_11"/>
<dbReference type="STRING" id="196627.cg0386"/>
<sequence>MWARPEIALFEDDLEGVSLSVDPRANGVDVERVQAVEAAVPTILAVNFTNPWVLSEIEPGAAAVVGTFEIKPEFLLKALTGQEGGPKGKLPLTVPASMQAIADSPRDIPGKFLDESYTYVDSAGMAYKYGHGLNF</sequence>
<dbReference type="InterPro" id="IPR036881">
    <property type="entry name" value="Glyco_hydro_3_C_sf"/>
</dbReference>
<evidence type="ECO:0000313" key="3">
    <source>
        <dbReference type="Proteomes" id="UP000000582"/>
    </source>
</evidence>
<dbReference type="PATRIC" id="fig|196627.13.peg.323"/>
<dbReference type="SUPFAM" id="SSF52279">
    <property type="entry name" value="Beta-D-glucan exohydrolase, C-terminal domain"/>
    <property type="match status" value="1"/>
</dbReference>
<proteinExistence type="predicted"/>